<organism evidence="1 2">
    <name type="scientific">Streptomyces qinglanensis</name>
    <dbReference type="NCBI Taxonomy" id="943816"/>
    <lineage>
        <taxon>Bacteria</taxon>
        <taxon>Bacillati</taxon>
        <taxon>Actinomycetota</taxon>
        <taxon>Actinomycetes</taxon>
        <taxon>Kitasatosporales</taxon>
        <taxon>Streptomycetaceae</taxon>
        <taxon>Streptomyces</taxon>
    </lineage>
</organism>
<dbReference type="EMBL" id="FOGO01000007">
    <property type="protein sequence ID" value="SES03817.1"/>
    <property type="molecule type" value="Genomic_DNA"/>
</dbReference>
<accession>A0A1H9U3S8</accession>
<evidence type="ECO:0000313" key="2">
    <source>
        <dbReference type="Proteomes" id="UP000182841"/>
    </source>
</evidence>
<dbReference type="Proteomes" id="UP000182841">
    <property type="component" value="Unassembled WGS sequence"/>
</dbReference>
<keyword evidence="2" id="KW-1185">Reference proteome</keyword>
<sequence length="50" mass="5650">MNLPHPTTTAIPALLWHLLTWRLHGPLISLCDAIALAHMLERLGTRTEPR</sequence>
<protein>
    <submittedName>
        <fullName evidence="1">Uncharacterized protein</fullName>
    </submittedName>
</protein>
<evidence type="ECO:0000313" key="1">
    <source>
        <dbReference type="EMBL" id="SES03817.1"/>
    </source>
</evidence>
<proteinExistence type="predicted"/>
<name>A0A1H9U3S8_9ACTN</name>
<reference evidence="2" key="1">
    <citation type="submission" date="2016-10" db="EMBL/GenBank/DDBJ databases">
        <authorList>
            <person name="Varghese N."/>
            <person name="Submissions S."/>
        </authorList>
    </citation>
    <scope>NUCLEOTIDE SEQUENCE [LARGE SCALE GENOMIC DNA]</scope>
    <source>
        <strain evidence="2">CGMCC 4.6825</strain>
    </source>
</reference>
<dbReference type="AlphaFoldDB" id="A0A1H9U3S8"/>
<gene>
    <name evidence="1" type="ORF">SAMN05421870_107275</name>
</gene>
<dbReference type="RefSeq" id="WP_162637680.1">
    <property type="nucleotide sequence ID" value="NZ_FOGO01000007.1"/>
</dbReference>